<dbReference type="PANTHER" id="PTHR46268:SF6">
    <property type="entry name" value="UNIVERSAL STRESS PROTEIN UP12"/>
    <property type="match status" value="1"/>
</dbReference>
<dbReference type="PRINTS" id="PR01438">
    <property type="entry name" value="UNVRSLSTRESS"/>
</dbReference>
<dbReference type="InterPro" id="IPR006016">
    <property type="entry name" value="UspA"/>
</dbReference>
<sequence>MSNTHKAAFSATKILLPIDFTASSEAALEAATGLAEQFHAGIHLVHIIPEIPDFNGSDFFPETSVLQERREVIEEKLNARREQLMLKNIPISFSVETGNDIVGSLMRVIKSEKADLLVISTHGLSGWRPLILGSIAEQLIKQVNCTLLLLQSGRGESIVEEPAIQVWEDSFVPHVVAKGRLGAATPEVETASQRRLDRVADDMAEQGGKAEQAYDEAHSIFTK</sequence>
<dbReference type="PANTHER" id="PTHR46268">
    <property type="entry name" value="STRESS RESPONSE PROTEIN NHAX"/>
    <property type="match status" value="1"/>
</dbReference>
<comment type="similarity">
    <text evidence="1">Belongs to the universal stress protein A family.</text>
</comment>
<feature type="domain" description="UspA" evidence="2">
    <location>
        <begin position="13"/>
        <end position="149"/>
    </location>
</feature>
<dbReference type="RefSeq" id="WP_184221886.1">
    <property type="nucleotide sequence ID" value="NZ_JACHIP010000008.1"/>
</dbReference>
<reference evidence="3 4" key="1">
    <citation type="submission" date="2020-08" db="EMBL/GenBank/DDBJ databases">
        <title>Genomic Encyclopedia of Type Strains, Phase IV (KMG-V): Genome sequencing to study the core and pangenomes of soil and plant-associated prokaryotes.</title>
        <authorList>
            <person name="Whitman W."/>
        </authorList>
    </citation>
    <scope>NUCLEOTIDE SEQUENCE [LARGE SCALE GENOMIC DNA]</scope>
    <source>
        <strain evidence="3 4">M8UP14</strain>
    </source>
</reference>
<dbReference type="EMBL" id="JACHIP010000008">
    <property type="protein sequence ID" value="MBB5059919.1"/>
    <property type="molecule type" value="Genomic_DNA"/>
</dbReference>
<evidence type="ECO:0000259" key="2">
    <source>
        <dbReference type="Pfam" id="PF00582"/>
    </source>
</evidence>
<keyword evidence="4" id="KW-1185">Reference proteome</keyword>
<dbReference type="Pfam" id="PF00582">
    <property type="entry name" value="Usp"/>
    <property type="match status" value="1"/>
</dbReference>
<proteinExistence type="inferred from homology"/>
<gene>
    <name evidence="3" type="ORF">HDF16_004653</name>
</gene>
<evidence type="ECO:0000313" key="3">
    <source>
        <dbReference type="EMBL" id="MBB5059919.1"/>
    </source>
</evidence>
<comment type="caution">
    <text evidence="3">The sequence shown here is derived from an EMBL/GenBank/DDBJ whole genome shotgun (WGS) entry which is preliminary data.</text>
</comment>
<dbReference type="Gene3D" id="3.40.50.620">
    <property type="entry name" value="HUPs"/>
    <property type="match status" value="1"/>
</dbReference>
<dbReference type="AlphaFoldDB" id="A0A7W7ZH97"/>
<dbReference type="InterPro" id="IPR014729">
    <property type="entry name" value="Rossmann-like_a/b/a_fold"/>
</dbReference>
<dbReference type="InterPro" id="IPR006015">
    <property type="entry name" value="Universal_stress_UspA"/>
</dbReference>
<evidence type="ECO:0000256" key="1">
    <source>
        <dbReference type="ARBA" id="ARBA00008791"/>
    </source>
</evidence>
<protein>
    <submittedName>
        <fullName evidence="3">Nucleotide-binding universal stress UspA family protein</fullName>
    </submittedName>
</protein>
<evidence type="ECO:0000313" key="4">
    <source>
        <dbReference type="Proteomes" id="UP000540989"/>
    </source>
</evidence>
<dbReference type="CDD" id="cd00293">
    <property type="entry name" value="USP-like"/>
    <property type="match status" value="1"/>
</dbReference>
<organism evidence="3 4">
    <name type="scientific">Granulicella aggregans</name>
    <dbReference type="NCBI Taxonomy" id="474949"/>
    <lineage>
        <taxon>Bacteria</taxon>
        <taxon>Pseudomonadati</taxon>
        <taxon>Acidobacteriota</taxon>
        <taxon>Terriglobia</taxon>
        <taxon>Terriglobales</taxon>
        <taxon>Acidobacteriaceae</taxon>
        <taxon>Granulicella</taxon>
    </lineage>
</organism>
<dbReference type="SUPFAM" id="SSF52402">
    <property type="entry name" value="Adenine nucleotide alpha hydrolases-like"/>
    <property type="match status" value="1"/>
</dbReference>
<accession>A0A7W7ZH97</accession>
<dbReference type="Proteomes" id="UP000540989">
    <property type="component" value="Unassembled WGS sequence"/>
</dbReference>
<name>A0A7W7ZH97_9BACT</name>